<dbReference type="GO" id="GO:0016705">
    <property type="term" value="F:oxidoreductase activity, acting on paired donors, with incorporation or reduction of molecular oxygen"/>
    <property type="evidence" value="ECO:0007669"/>
    <property type="project" value="InterPro"/>
</dbReference>
<dbReference type="PANTHER" id="PTHR24291:SF50">
    <property type="entry name" value="BIFUNCTIONAL ALBAFLAVENONE MONOOXYGENASE_TERPENE SYNTHASE"/>
    <property type="match status" value="1"/>
</dbReference>
<keyword evidence="3 7" id="KW-0479">Metal-binding</keyword>
<dbReference type="Gene3D" id="1.10.630.10">
    <property type="entry name" value="Cytochrome P450"/>
    <property type="match status" value="1"/>
</dbReference>
<evidence type="ECO:0000256" key="3">
    <source>
        <dbReference type="ARBA" id="ARBA00022723"/>
    </source>
</evidence>
<dbReference type="RefSeq" id="WP_089734096.1">
    <property type="nucleotide sequence ID" value="NZ_FNIA01000012.1"/>
</dbReference>
<dbReference type="Pfam" id="PF00067">
    <property type="entry name" value="p450"/>
    <property type="match status" value="1"/>
</dbReference>
<dbReference type="GO" id="GO:0005506">
    <property type="term" value="F:iron ion binding"/>
    <property type="evidence" value="ECO:0007669"/>
    <property type="project" value="InterPro"/>
</dbReference>
<evidence type="ECO:0000256" key="6">
    <source>
        <dbReference type="ARBA" id="ARBA00023033"/>
    </source>
</evidence>
<organism evidence="9 10">
    <name type="scientific">Haloarchaeobius iranensis</name>
    <dbReference type="NCBI Taxonomy" id="996166"/>
    <lineage>
        <taxon>Archaea</taxon>
        <taxon>Methanobacteriati</taxon>
        <taxon>Methanobacteriota</taxon>
        <taxon>Stenosarchaea group</taxon>
        <taxon>Halobacteria</taxon>
        <taxon>Halobacteriales</taxon>
        <taxon>Halorubellaceae</taxon>
        <taxon>Haloarchaeobius</taxon>
    </lineage>
</organism>
<keyword evidence="4 7" id="KW-0560">Oxidoreductase</keyword>
<dbReference type="GO" id="GO:0004497">
    <property type="term" value="F:monooxygenase activity"/>
    <property type="evidence" value="ECO:0007669"/>
    <property type="project" value="UniProtKB-KW"/>
</dbReference>
<comment type="similarity">
    <text evidence="1 7">Belongs to the cytochrome P450 family.</text>
</comment>
<keyword evidence="5 7" id="KW-0408">Iron</keyword>
<dbReference type="InterPro" id="IPR017972">
    <property type="entry name" value="Cyt_P450_CS"/>
</dbReference>
<dbReference type="SUPFAM" id="SSF48264">
    <property type="entry name" value="Cytochrome P450"/>
    <property type="match status" value="1"/>
</dbReference>
<accession>A0A1G9Y1B6</accession>
<dbReference type="PRINTS" id="PR00385">
    <property type="entry name" value="P450"/>
</dbReference>
<dbReference type="PANTHER" id="PTHR24291">
    <property type="entry name" value="CYTOCHROME P450 FAMILY 4"/>
    <property type="match status" value="1"/>
</dbReference>
<evidence type="ECO:0000256" key="1">
    <source>
        <dbReference type="ARBA" id="ARBA00010617"/>
    </source>
</evidence>
<dbReference type="InterPro" id="IPR050196">
    <property type="entry name" value="Cytochrome_P450_Monoox"/>
</dbReference>
<dbReference type="AlphaFoldDB" id="A0A1G9Y1B6"/>
<feature type="region of interest" description="Disordered" evidence="8">
    <location>
        <begin position="447"/>
        <end position="466"/>
    </location>
</feature>
<dbReference type="EMBL" id="FNIA01000012">
    <property type="protein sequence ID" value="SDN02243.1"/>
    <property type="molecule type" value="Genomic_DNA"/>
</dbReference>
<evidence type="ECO:0000256" key="5">
    <source>
        <dbReference type="ARBA" id="ARBA00023004"/>
    </source>
</evidence>
<dbReference type="PRINTS" id="PR00463">
    <property type="entry name" value="EP450I"/>
</dbReference>
<feature type="region of interest" description="Disordered" evidence="8">
    <location>
        <begin position="1"/>
        <end position="36"/>
    </location>
</feature>
<name>A0A1G9Y1B6_9EURY</name>
<evidence type="ECO:0000256" key="8">
    <source>
        <dbReference type="SAM" id="MobiDB-lite"/>
    </source>
</evidence>
<keyword evidence="2 7" id="KW-0349">Heme</keyword>
<keyword evidence="6 7" id="KW-0503">Monooxygenase</keyword>
<sequence>MSQSTQRRSETADSAASNDGDTREHPAGEQLPGPDGLPVLGETLSFLSADIEYGTELQSYGDVVGFEALGRQFVAVYDPEVVQEILVERDDEFCKGEFERQLGDLLAPDGLVFTEGEQWARDRRLLQPAFTPGRIRSFGDTMVARAAATVDGWDDGAVVDLRSECSRLTLDILTRTLLDLELDGERGRVVREVVDAIGDRTSGFASVLPDWLPTPTNRRFERRMNAMDDLLETLVAARRTANGDGHDDLLSTMLDAEYPDGSTMSAETVRDQLFTFLFAGHETTALGLTYALWLVAGDETVRADLDAELDSVCGASDPGFGDIPALELTGAVVDEALRLYPPAYAIYREPVGETTLGGYTVPDDSTVMLAAYQIHRDERWWDAPAEFRPRRWLAGDDDRPEYAYFPFGGGPRHCIGMRFARMELQLALATVLQRVRFERVTETLTPDAKTTLDSGPVEMRVERRDR</sequence>
<gene>
    <name evidence="9" type="ORF">SAMN05192554_11270</name>
</gene>
<dbReference type="Proteomes" id="UP000199370">
    <property type="component" value="Unassembled WGS sequence"/>
</dbReference>
<dbReference type="PROSITE" id="PS00086">
    <property type="entry name" value="CYTOCHROME_P450"/>
    <property type="match status" value="1"/>
</dbReference>
<evidence type="ECO:0000313" key="10">
    <source>
        <dbReference type="Proteomes" id="UP000199370"/>
    </source>
</evidence>
<evidence type="ECO:0000256" key="4">
    <source>
        <dbReference type="ARBA" id="ARBA00023002"/>
    </source>
</evidence>
<dbReference type="STRING" id="996166.SAMN05192554_11270"/>
<evidence type="ECO:0000256" key="2">
    <source>
        <dbReference type="ARBA" id="ARBA00022617"/>
    </source>
</evidence>
<dbReference type="InterPro" id="IPR001128">
    <property type="entry name" value="Cyt_P450"/>
</dbReference>
<evidence type="ECO:0000313" key="9">
    <source>
        <dbReference type="EMBL" id="SDN02243.1"/>
    </source>
</evidence>
<dbReference type="GO" id="GO:0020037">
    <property type="term" value="F:heme binding"/>
    <property type="evidence" value="ECO:0007669"/>
    <property type="project" value="InterPro"/>
</dbReference>
<protein>
    <submittedName>
        <fullName evidence="9">Cytochrome P450</fullName>
    </submittedName>
</protein>
<dbReference type="OrthoDB" id="9881at2157"/>
<proteinExistence type="inferred from homology"/>
<reference evidence="9 10" key="1">
    <citation type="submission" date="2016-10" db="EMBL/GenBank/DDBJ databases">
        <authorList>
            <person name="de Groot N.N."/>
        </authorList>
    </citation>
    <scope>NUCLEOTIDE SEQUENCE [LARGE SCALE GENOMIC DNA]</scope>
    <source>
        <strain evidence="10">EB21,IBRC-M 10013,KCTC 4048</strain>
    </source>
</reference>
<keyword evidence="10" id="KW-1185">Reference proteome</keyword>
<dbReference type="InterPro" id="IPR002401">
    <property type="entry name" value="Cyt_P450_E_grp-I"/>
</dbReference>
<feature type="compositionally biased region" description="Polar residues" evidence="8">
    <location>
        <begin position="1"/>
        <end position="19"/>
    </location>
</feature>
<dbReference type="InterPro" id="IPR036396">
    <property type="entry name" value="Cyt_P450_sf"/>
</dbReference>
<evidence type="ECO:0000256" key="7">
    <source>
        <dbReference type="RuleBase" id="RU000461"/>
    </source>
</evidence>